<dbReference type="GO" id="GO:0016740">
    <property type="term" value="F:transferase activity"/>
    <property type="evidence" value="ECO:0007669"/>
    <property type="project" value="UniProtKB-KW"/>
</dbReference>
<name>A0A7Y9DQN4_9ACTN</name>
<dbReference type="Proteomes" id="UP000521922">
    <property type="component" value="Unassembled WGS sequence"/>
</dbReference>
<comment type="caution">
    <text evidence="1">The sequence shown here is derived from an EMBL/GenBank/DDBJ whole genome shotgun (WGS) entry which is preliminary data.</text>
</comment>
<protein>
    <submittedName>
        <fullName evidence="1">tRNA(Ile2) C34 agmatinyltransferase TiaS</fullName>
    </submittedName>
</protein>
<sequence length="38" mass="4070">MPEKTDKPTCPLCGGDWTDNGTGTWSCAGMDDDCPNHI</sequence>
<organism evidence="1 2">
    <name type="scientific">Kineococcus aurantiacus</name>
    <dbReference type="NCBI Taxonomy" id="37633"/>
    <lineage>
        <taxon>Bacteria</taxon>
        <taxon>Bacillati</taxon>
        <taxon>Actinomycetota</taxon>
        <taxon>Actinomycetes</taxon>
        <taxon>Kineosporiales</taxon>
        <taxon>Kineosporiaceae</taxon>
        <taxon>Kineococcus</taxon>
    </lineage>
</organism>
<evidence type="ECO:0000313" key="2">
    <source>
        <dbReference type="Proteomes" id="UP000521922"/>
    </source>
</evidence>
<dbReference type="AlphaFoldDB" id="A0A7Y9DQN4"/>
<reference evidence="1 2" key="1">
    <citation type="submission" date="2020-07" db="EMBL/GenBank/DDBJ databases">
        <title>Sequencing the genomes of 1000 actinobacteria strains.</title>
        <authorList>
            <person name="Klenk H.-P."/>
        </authorList>
    </citation>
    <scope>NUCLEOTIDE SEQUENCE [LARGE SCALE GENOMIC DNA]</scope>
    <source>
        <strain evidence="1 2">DSM 7487</strain>
    </source>
</reference>
<keyword evidence="1" id="KW-0808">Transferase</keyword>
<proteinExistence type="predicted"/>
<accession>A0A7Y9DQN4</accession>
<evidence type="ECO:0000313" key="1">
    <source>
        <dbReference type="EMBL" id="NYD25047.1"/>
    </source>
</evidence>
<keyword evidence="2" id="KW-1185">Reference proteome</keyword>
<dbReference type="EMBL" id="JACCBB010000001">
    <property type="protein sequence ID" value="NYD25047.1"/>
    <property type="molecule type" value="Genomic_DNA"/>
</dbReference>
<gene>
    <name evidence="1" type="ORF">BJ968_004587</name>
</gene>